<keyword evidence="3" id="KW-1185">Reference proteome</keyword>
<organism evidence="2 3">
    <name type="scientific">Bacillus gaemokensis</name>
    <dbReference type="NCBI Taxonomy" id="574375"/>
    <lineage>
        <taxon>Bacteria</taxon>
        <taxon>Bacillati</taxon>
        <taxon>Bacillota</taxon>
        <taxon>Bacilli</taxon>
        <taxon>Bacillales</taxon>
        <taxon>Bacillaceae</taxon>
        <taxon>Bacillus</taxon>
        <taxon>Bacillus cereus group</taxon>
    </lineage>
</organism>
<protein>
    <recommendedName>
        <fullName evidence="1">DUF4376 domain-containing protein</fullName>
    </recommendedName>
</protein>
<dbReference type="EMBL" id="JOTM01000011">
    <property type="protein sequence ID" value="KEK23944.1"/>
    <property type="molecule type" value="Genomic_DNA"/>
</dbReference>
<dbReference type="Proteomes" id="UP000027778">
    <property type="component" value="Unassembled WGS sequence"/>
</dbReference>
<evidence type="ECO:0000259" key="1">
    <source>
        <dbReference type="Pfam" id="PF14301"/>
    </source>
</evidence>
<gene>
    <name evidence="2" type="ORF">BAGA_05870</name>
</gene>
<sequence length="177" mass="20940">MIFDSQIEKLLVDIGFDRMTMEQKNELITTLAKREGAVLSQITEEYILGHHKKLKSDMLSEKCDEVIVTGFKSTNGHIYRMKLDDQVNFYGQALELLFFDKESQTVQWKTEDVDYTEHTRDEWLNQVYREAFKHKRTQLFKYSLLKRKIADAKTHTEIVAVDWDKPLETPKEETEQS</sequence>
<dbReference type="InterPro" id="IPR025484">
    <property type="entry name" value="DUF4376"/>
</dbReference>
<evidence type="ECO:0000313" key="3">
    <source>
        <dbReference type="Proteomes" id="UP000027778"/>
    </source>
</evidence>
<name>A0A073K9K6_9BACI</name>
<dbReference type="AlphaFoldDB" id="A0A073K9K6"/>
<proteinExistence type="predicted"/>
<feature type="domain" description="DUF4376" evidence="1">
    <location>
        <begin position="51"/>
        <end position="158"/>
    </location>
</feature>
<reference evidence="2 3" key="1">
    <citation type="submission" date="2014-06" db="EMBL/GenBank/DDBJ databases">
        <title>Draft genome sequence of Bacillus gaemokensis JCM 15801 (MCCC 1A00707).</title>
        <authorList>
            <person name="Lai Q."/>
            <person name="Liu Y."/>
            <person name="Shao Z."/>
        </authorList>
    </citation>
    <scope>NUCLEOTIDE SEQUENCE [LARGE SCALE GENOMIC DNA]</scope>
    <source>
        <strain evidence="2 3">JCM 15801</strain>
    </source>
</reference>
<comment type="caution">
    <text evidence="2">The sequence shown here is derived from an EMBL/GenBank/DDBJ whole genome shotgun (WGS) entry which is preliminary data.</text>
</comment>
<dbReference type="STRING" id="574375.AZF08_20110"/>
<dbReference type="Pfam" id="PF14301">
    <property type="entry name" value="DUF4376"/>
    <property type="match status" value="1"/>
</dbReference>
<dbReference type="RefSeq" id="WP_033675041.1">
    <property type="nucleotide sequence ID" value="NZ_JOTM01000011.1"/>
</dbReference>
<evidence type="ECO:0000313" key="2">
    <source>
        <dbReference type="EMBL" id="KEK23944.1"/>
    </source>
</evidence>
<accession>A0A073K9K6</accession>